<dbReference type="InterPro" id="IPR011923">
    <property type="entry name" value="RodA/MrdB"/>
</dbReference>
<feature type="transmembrane region" description="Helical" evidence="6">
    <location>
        <begin position="133"/>
        <end position="151"/>
    </location>
</feature>
<keyword evidence="5 6" id="KW-0472">Membrane</keyword>
<reference evidence="7 8" key="1">
    <citation type="submission" date="2017-09" db="EMBL/GenBank/DDBJ databases">
        <title>Depth-based differentiation of microbial function through sediment-hosted aquifers and enrichment of novel symbionts in the deep terrestrial subsurface.</title>
        <authorList>
            <person name="Probst A.J."/>
            <person name="Ladd B."/>
            <person name="Jarett J.K."/>
            <person name="Geller-Mcgrath D.E."/>
            <person name="Sieber C.M."/>
            <person name="Emerson J.B."/>
            <person name="Anantharaman K."/>
            <person name="Thomas B.C."/>
            <person name="Malmstrom R."/>
            <person name="Stieglmeier M."/>
            <person name="Klingl A."/>
            <person name="Woyke T."/>
            <person name="Ryan C.M."/>
            <person name="Banfield J.F."/>
        </authorList>
    </citation>
    <scope>NUCLEOTIDE SEQUENCE [LARGE SCALE GENOMIC DNA]</scope>
    <source>
        <strain evidence="7">CG10_big_fil_rev_8_21_14_0_10_51_16</strain>
    </source>
</reference>
<keyword evidence="4 6" id="KW-1133">Transmembrane helix</keyword>
<evidence type="ECO:0000256" key="1">
    <source>
        <dbReference type="ARBA" id="ARBA00004141"/>
    </source>
</evidence>
<feature type="transmembrane region" description="Helical" evidence="6">
    <location>
        <begin position="335"/>
        <end position="355"/>
    </location>
</feature>
<feature type="transmembrane region" description="Helical" evidence="6">
    <location>
        <begin position="157"/>
        <end position="173"/>
    </location>
</feature>
<feature type="transmembrane region" description="Helical" evidence="6">
    <location>
        <begin position="180"/>
        <end position="199"/>
    </location>
</feature>
<keyword evidence="2 6" id="KW-0812">Transmembrane</keyword>
<feature type="transmembrane region" description="Helical" evidence="6">
    <location>
        <begin position="70"/>
        <end position="89"/>
    </location>
</feature>
<name>A0A2H0RF27_9BACT</name>
<dbReference type="GO" id="GO:0051301">
    <property type="term" value="P:cell division"/>
    <property type="evidence" value="ECO:0007669"/>
    <property type="project" value="InterPro"/>
</dbReference>
<dbReference type="EMBL" id="PCYI01000012">
    <property type="protein sequence ID" value="PIR44996.1"/>
    <property type="molecule type" value="Genomic_DNA"/>
</dbReference>
<comment type="subcellular location">
    <subcellularLocation>
        <location evidence="1">Membrane</location>
        <topology evidence="1">Multi-pass membrane protein</topology>
    </subcellularLocation>
</comment>
<sequence length="375" mass="42380">MKKTLRGFFAHIDWWLVASVLPILVAGWFTMNSFTAENYFAERQLLWIAVSFAVFFVAAQVDWRFLKRPWVLFGLYCLVVTLLLMLFVAESVRGIQAWFLLGGVAIGPSDLASLLSIILLAKYFSRRHVEIANIRHVFVSGVYVFVPFLLIVLQPNFGSAMILAFIWFGMVLVSGIPKRYVLFLFGLGTCTFLIMWTLVFRPYQKERILTFVDPLRDVRGTGYNALQSQIAVGSGRLWGKGVGHGTQSRLKFLPEYQTDFIFAAFAEEWGYVGVLILLLCYGVLIGRILIISTRGATNFEMLFGMGLAIYFISHILVNIGMNVGLLPVTGITLPFMSYGGSHLLTEFMGLGILMSMRRYARATHRDNMKNEFFGT</sequence>
<protein>
    <submittedName>
        <fullName evidence="7">Rod shape-determining protein RodA</fullName>
    </submittedName>
</protein>
<evidence type="ECO:0000256" key="5">
    <source>
        <dbReference type="ARBA" id="ARBA00023136"/>
    </source>
</evidence>
<evidence type="ECO:0000256" key="3">
    <source>
        <dbReference type="ARBA" id="ARBA00022960"/>
    </source>
</evidence>
<dbReference type="GO" id="GO:0015648">
    <property type="term" value="F:lipid-linked peptidoglycan transporter activity"/>
    <property type="evidence" value="ECO:0007669"/>
    <property type="project" value="TreeGrafter"/>
</dbReference>
<evidence type="ECO:0000256" key="4">
    <source>
        <dbReference type="ARBA" id="ARBA00022989"/>
    </source>
</evidence>
<dbReference type="InterPro" id="IPR001182">
    <property type="entry name" value="FtsW/RodA"/>
</dbReference>
<evidence type="ECO:0000313" key="8">
    <source>
        <dbReference type="Proteomes" id="UP000228767"/>
    </source>
</evidence>
<dbReference type="NCBIfam" id="TIGR02210">
    <property type="entry name" value="rodA_shape"/>
    <property type="match status" value="1"/>
</dbReference>
<proteinExistence type="predicted"/>
<feature type="transmembrane region" description="Helical" evidence="6">
    <location>
        <begin position="302"/>
        <end position="323"/>
    </location>
</feature>
<dbReference type="GO" id="GO:0008360">
    <property type="term" value="P:regulation of cell shape"/>
    <property type="evidence" value="ECO:0007669"/>
    <property type="project" value="UniProtKB-KW"/>
</dbReference>
<organism evidence="7 8">
    <name type="scientific">Candidatus Vogelbacteria bacterium CG10_big_fil_rev_8_21_14_0_10_51_16</name>
    <dbReference type="NCBI Taxonomy" id="1975045"/>
    <lineage>
        <taxon>Bacteria</taxon>
        <taxon>Candidatus Vogeliibacteriota</taxon>
    </lineage>
</organism>
<accession>A0A2H0RF27</accession>
<feature type="transmembrane region" description="Helical" evidence="6">
    <location>
        <begin position="12"/>
        <end position="30"/>
    </location>
</feature>
<evidence type="ECO:0000256" key="6">
    <source>
        <dbReference type="SAM" id="Phobius"/>
    </source>
</evidence>
<comment type="caution">
    <text evidence="7">The sequence shown here is derived from an EMBL/GenBank/DDBJ whole genome shotgun (WGS) entry which is preliminary data.</text>
</comment>
<feature type="transmembrane region" description="Helical" evidence="6">
    <location>
        <begin position="269"/>
        <end position="290"/>
    </location>
</feature>
<feature type="transmembrane region" description="Helical" evidence="6">
    <location>
        <begin position="45"/>
        <end position="63"/>
    </location>
</feature>
<evidence type="ECO:0000313" key="7">
    <source>
        <dbReference type="EMBL" id="PIR44996.1"/>
    </source>
</evidence>
<dbReference type="Pfam" id="PF01098">
    <property type="entry name" value="FTSW_RODA_SPOVE"/>
    <property type="match status" value="1"/>
</dbReference>
<dbReference type="GO" id="GO:0005886">
    <property type="term" value="C:plasma membrane"/>
    <property type="evidence" value="ECO:0007669"/>
    <property type="project" value="TreeGrafter"/>
</dbReference>
<feature type="transmembrane region" description="Helical" evidence="6">
    <location>
        <begin position="95"/>
        <end position="121"/>
    </location>
</feature>
<dbReference type="GO" id="GO:0032153">
    <property type="term" value="C:cell division site"/>
    <property type="evidence" value="ECO:0007669"/>
    <property type="project" value="TreeGrafter"/>
</dbReference>
<keyword evidence="3" id="KW-0133">Cell shape</keyword>
<gene>
    <name evidence="7" type="ORF">COV10_01795</name>
</gene>
<dbReference type="AlphaFoldDB" id="A0A2H0RF27"/>
<dbReference type="PANTHER" id="PTHR30474">
    <property type="entry name" value="CELL CYCLE PROTEIN"/>
    <property type="match status" value="1"/>
</dbReference>
<evidence type="ECO:0000256" key="2">
    <source>
        <dbReference type="ARBA" id="ARBA00022692"/>
    </source>
</evidence>
<dbReference type="Proteomes" id="UP000228767">
    <property type="component" value="Unassembled WGS sequence"/>
</dbReference>
<dbReference type="PANTHER" id="PTHR30474:SF1">
    <property type="entry name" value="PEPTIDOGLYCAN GLYCOSYLTRANSFERASE MRDB"/>
    <property type="match status" value="1"/>
</dbReference>